<dbReference type="PANTHER" id="PTHR36179:SF2">
    <property type="entry name" value="LUD DOMAIN-CONTAINING PROTEIN"/>
    <property type="match status" value="1"/>
</dbReference>
<sequence length="198" mass="21796">MVAWQKLQENLVKKGYKTSFFANKEEAAAYLTEQIQGKTVAFGGSMTLKQMDLSTKLRVKNCVLWHWEQSGAALLPARQSQVYLSSVNGMAETGEWINIDGSGNRVSATIYGPQAVYLVVGRNKIAPDLEAATWRAKNIAAPLNAQRLHTATPCAIKGDKCYNCDSPGRICNVTAVFDRKPNGVPHYEVVLIDEDLGY</sequence>
<dbReference type="Pfam" id="PF02589">
    <property type="entry name" value="LUD_dom"/>
    <property type="match status" value="1"/>
</dbReference>
<comment type="caution">
    <text evidence="2">The sequence shown here is derived from an EMBL/GenBank/DDBJ whole genome shotgun (WGS) entry which is preliminary data.</text>
</comment>
<feature type="domain" description="LUD" evidence="1">
    <location>
        <begin position="5"/>
        <end position="191"/>
    </location>
</feature>
<name>A0A645CM75_9ZZZZ</name>
<dbReference type="EMBL" id="VSSQ01028356">
    <property type="protein sequence ID" value="MPM78051.1"/>
    <property type="molecule type" value="Genomic_DNA"/>
</dbReference>
<reference evidence="2" key="1">
    <citation type="submission" date="2019-08" db="EMBL/GenBank/DDBJ databases">
        <authorList>
            <person name="Kucharzyk K."/>
            <person name="Murdoch R.W."/>
            <person name="Higgins S."/>
            <person name="Loffler F."/>
        </authorList>
    </citation>
    <scope>NUCLEOTIDE SEQUENCE</scope>
</reference>
<evidence type="ECO:0000313" key="2">
    <source>
        <dbReference type="EMBL" id="MPM78051.1"/>
    </source>
</evidence>
<dbReference type="InterPro" id="IPR003741">
    <property type="entry name" value="LUD_dom"/>
</dbReference>
<evidence type="ECO:0000259" key="1">
    <source>
        <dbReference type="Pfam" id="PF02589"/>
    </source>
</evidence>
<accession>A0A645CM75</accession>
<proteinExistence type="predicted"/>
<gene>
    <name evidence="2" type="ORF">SDC9_125061</name>
</gene>
<dbReference type="PANTHER" id="PTHR36179">
    <property type="entry name" value="LUD_DOM DOMAIN-CONTAINING PROTEIN"/>
    <property type="match status" value="1"/>
</dbReference>
<organism evidence="2">
    <name type="scientific">bioreactor metagenome</name>
    <dbReference type="NCBI Taxonomy" id="1076179"/>
    <lineage>
        <taxon>unclassified sequences</taxon>
        <taxon>metagenomes</taxon>
        <taxon>ecological metagenomes</taxon>
    </lineage>
</organism>
<protein>
    <recommendedName>
        <fullName evidence="1">LUD domain-containing protein</fullName>
    </recommendedName>
</protein>
<dbReference type="AlphaFoldDB" id="A0A645CM75"/>